<dbReference type="PROSITE" id="PS50890">
    <property type="entry name" value="PUA"/>
    <property type="match status" value="1"/>
</dbReference>
<sequence length="596" mass="64113">MFKKKAEVLTSRPLSGKDVKALKRRVEVSFPDLFPDDIDLLFPAKSEVQLIKMKNRATAYTCNGPSPLFFDPEGRGDLLVPTCYAMWRFPRILDKLYTYSEVSPKVLGGADLFLQGLITPEGGLGHFSAEDLRAVSIPQNAYPFAVGTMEVSSDDVAKTGLKGKGLKLLHHYPDQLWAMGDKSVPNAGFTPVRIFPQDSASNGSAAPAQADVAGLSLSDDSSAQATDGHANADRAAAASTAAAAAPSAAKNEAEEPNSEQASIAAAAAPLSQDELIEVCLLEGLHAVTDGELPMLTSDFYAKHMLPAKPEGASMDIKKSSYKKLSKLLSTFEKKGLLTIKVIHKQDKLASVNREHKLYLGHTSAPAPAGATSAPSASAAAARADAAPSSSGRITVSFSYRVPSSLRPVFGPSAEQDRDALYSEAQVQQALLDYREQQHLAAPGGCIKLDRLLIGGLFNKKEEQKEGDVHPLDDTLKRLLSKLQVYHTISRPTPTGVSETLARGNVKNIVISMEDRMGGRKHLTHLSHVEGFGLDPDELAAVLQKKWSTSCSVNKLPGKTETGKMLDLQGNLLKELPKFLTEEYGIDPQYIDVKTKG</sequence>
<dbReference type="Pfam" id="PF01253">
    <property type="entry name" value="SUI1"/>
    <property type="match status" value="1"/>
</dbReference>
<organism evidence="4 5">
    <name type="scientific">Coccomyxa viridis</name>
    <dbReference type="NCBI Taxonomy" id="1274662"/>
    <lineage>
        <taxon>Eukaryota</taxon>
        <taxon>Viridiplantae</taxon>
        <taxon>Chlorophyta</taxon>
        <taxon>core chlorophytes</taxon>
        <taxon>Trebouxiophyceae</taxon>
        <taxon>Trebouxiophyceae incertae sedis</taxon>
        <taxon>Coccomyxaceae</taxon>
        <taxon>Coccomyxa</taxon>
    </lineage>
</organism>
<dbReference type="Pfam" id="PF17832">
    <property type="entry name" value="Pre-PUA"/>
    <property type="match status" value="1"/>
</dbReference>
<dbReference type="InterPro" id="IPR039757">
    <property type="entry name" value="EIF2D"/>
</dbReference>
<dbReference type="Proteomes" id="UP001497392">
    <property type="component" value="Unassembled WGS sequence"/>
</dbReference>
<proteinExistence type="predicted"/>
<keyword evidence="1" id="KW-0963">Cytoplasm</keyword>
<keyword evidence="5" id="KW-1185">Reference proteome</keyword>
<reference evidence="4 5" key="1">
    <citation type="submission" date="2024-06" db="EMBL/GenBank/DDBJ databases">
        <authorList>
            <person name="Kraege A."/>
            <person name="Thomma B."/>
        </authorList>
    </citation>
    <scope>NUCLEOTIDE SEQUENCE [LARGE SCALE GENOMIC DNA]</scope>
</reference>
<dbReference type="PROSITE" id="PS50296">
    <property type="entry name" value="SUI1"/>
    <property type="match status" value="1"/>
</dbReference>
<dbReference type="CDD" id="cd11608">
    <property type="entry name" value="eIF2D_C"/>
    <property type="match status" value="1"/>
</dbReference>
<dbReference type="PANTHER" id="PTHR12217">
    <property type="entry name" value="EUKARYOTIC TRANSLATION INITIATION FACTOR 2D"/>
    <property type="match status" value="1"/>
</dbReference>
<dbReference type="InterPro" id="IPR036877">
    <property type="entry name" value="SUI1_dom_sf"/>
</dbReference>
<feature type="domain" description="SUI1" evidence="3">
    <location>
        <begin position="509"/>
        <end position="583"/>
    </location>
</feature>
<dbReference type="Pfam" id="PF26292">
    <property type="entry name" value="PUA_elF2D"/>
    <property type="match status" value="1"/>
</dbReference>
<dbReference type="InterPro" id="IPR039759">
    <property type="entry name" value="eIF2D_SUI1"/>
</dbReference>
<dbReference type="CDD" id="cd11610">
    <property type="entry name" value="eIF2D_N"/>
    <property type="match status" value="1"/>
</dbReference>
<dbReference type="InterPro" id="IPR015947">
    <property type="entry name" value="PUA-like_sf"/>
</dbReference>
<dbReference type="CDD" id="cd21156">
    <property type="entry name" value="PUA_eIF2d-like"/>
    <property type="match status" value="1"/>
</dbReference>
<dbReference type="InterPro" id="IPR001950">
    <property type="entry name" value="SUI1"/>
</dbReference>
<evidence type="ECO:0000256" key="2">
    <source>
        <dbReference type="SAM" id="MobiDB-lite"/>
    </source>
</evidence>
<gene>
    <name evidence="4" type="primary">g9634</name>
    <name evidence="4" type="ORF">VP750_LOCUS8683</name>
</gene>
<dbReference type="SUPFAM" id="SSF88697">
    <property type="entry name" value="PUA domain-like"/>
    <property type="match status" value="1"/>
</dbReference>
<dbReference type="InterPro" id="IPR057429">
    <property type="entry name" value="WH_eIF2D"/>
</dbReference>
<name>A0ABP1G4S6_9CHLO</name>
<protein>
    <submittedName>
        <fullName evidence="4">G9634 protein</fullName>
    </submittedName>
</protein>
<evidence type="ECO:0000256" key="1">
    <source>
        <dbReference type="ARBA" id="ARBA00022490"/>
    </source>
</evidence>
<accession>A0ABP1G4S6</accession>
<dbReference type="SUPFAM" id="SSF55159">
    <property type="entry name" value="eIF1-like"/>
    <property type="match status" value="1"/>
</dbReference>
<evidence type="ECO:0000313" key="4">
    <source>
        <dbReference type="EMBL" id="CAL5226777.1"/>
    </source>
</evidence>
<dbReference type="EMBL" id="CAXHTA020000016">
    <property type="protein sequence ID" value="CAL5226777.1"/>
    <property type="molecule type" value="Genomic_DNA"/>
</dbReference>
<dbReference type="InterPro" id="IPR048247">
    <property type="entry name" value="eIF2D_N"/>
</dbReference>
<comment type="caution">
    <text evidence="4">The sequence shown here is derived from an EMBL/GenBank/DDBJ whole genome shotgun (WGS) entry which is preliminary data.</text>
</comment>
<dbReference type="InterPro" id="IPR041366">
    <property type="entry name" value="Pre-PUA"/>
</dbReference>
<feature type="region of interest" description="Disordered" evidence="2">
    <location>
        <begin position="200"/>
        <end position="265"/>
    </location>
</feature>
<dbReference type="Gene3D" id="3.10.400.20">
    <property type="match status" value="1"/>
</dbReference>
<evidence type="ECO:0000259" key="3">
    <source>
        <dbReference type="PROSITE" id="PS50296"/>
    </source>
</evidence>
<evidence type="ECO:0000313" key="5">
    <source>
        <dbReference type="Proteomes" id="UP001497392"/>
    </source>
</evidence>
<dbReference type="Pfam" id="PF25304">
    <property type="entry name" value="WHD_eIF2D"/>
    <property type="match status" value="1"/>
</dbReference>
<dbReference type="InterPro" id="IPR048248">
    <property type="entry name" value="PUA_eIF2d-like"/>
</dbReference>
<dbReference type="Gene3D" id="3.30.780.10">
    <property type="entry name" value="SUI1-like domain"/>
    <property type="match status" value="1"/>
</dbReference>
<dbReference type="PANTHER" id="PTHR12217:SF4">
    <property type="entry name" value="EUKARYOTIC TRANSLATION INITIATION FACTOR 2D"/>
    <property type="match status" value="1"/>
</dbReference>
<feature type="compositionally biased region" description="Low complexity" evidence="2">
    <location>
        <begin position="233"/>
        <end position="250"/>
    </location>
</feature>